<evidence type="ECO:0000256" key="5">
    <source>
        <dbReference type="ARBA" id="ARBA00022970"/>
    </source>
</evidence>
<dbReference type="OrthoDB" id="9805029at2"/>
<accession>A7IE56</accession>
<dbReference type="Proteomes" id="UP000002417">
    <property type="component" value="Chromosome"/>
</dbReference>
<feature type="domain" description="ABC transporter" evidence="6">
    <location>
        <begin position="7"/>
        <end position="254"/>
    </location>
</feature>
<dbReference type="Pfam" id="PF00005">
    <property type="entry name" value="ABC_tran"/>
    <property type="match status" value="2"/>
</dbReference>
<name>A7IE56_XANP2</name>
<dbReference type="InterPro" id="IPR003439">
    <property type="entry name" value="ABC_transporter-like_ATP-bd"/>
</dbReference>
<dbReference type="SMART" id="SM00382">
    <property type="entry name" value="AAA"/>
    <property type="match status" value="2"/>
</dbReference>
<dbReference type="GO" id="GO:0005524">
    <property type="term" value="F:ATP binding"/>
    <property type="evidence" value="ECO:0007669"/>
    <property type="project" value="UniProtKB-KW"/>
</dbReference>
<dbReference type="STRING" id="78245.Xaut_1048"/>
<comment type="similarity">
    <text evidence="1">Belongs to the ABC transporter superfamily.</text>
</comment>
<dbReference type="InterPro" id="IPR032823">
    <property type="entry name" value="BCA_ABC_TP_C"/>
</dbReference>
<protein>
    <submittedName>
        <fullName evidence="7">ABC transporter related</fullName>
    </submittedName>
</protein>
<dbReference type="SUPFAM" id="SSF52540">
    <property type="entry name" value="P-loop containing nucleoside triphosphate hydrolases"/>
    <property type="match status" value="2"/>
</dbReference>
<keyword evidence="2" id="KW-0813">Transport</keyword>
<evidence type="ECO:0000256" key="2">
    <source>
        <dbReference type="ARBA" id="ARBA00022448"/>
    </source>
</evidence>
<evidence type="ECO:0000313" key="8">
    <source>
        <dbReference type="Proteomes" id="UP000002417"/>
    </source>
</evidence>
<dbReference type="PANTHER" id="PTHR43820">
    <property type="entry name" value="HIGH-AFFINITY BRANCHED-CHAIN AMINO ACID TRANSPORT ATP-BINDING PROTEIN LIVF"/>
    <property type="match status" value="1"/>
</dbReference>
<dbReference type="GO" id="GO:0015658">
    <property type="term" value="F:branched-chain amino acid transmembrane transporter activity"/>
    <property type="evidence" value="ECO:0007669"/>
    <property type="project" value="TreeGrafter"/>
</dbReference>
<evidence type="ECO:0000259" key="6">
    <source>
        <dbReference type="PROSITE" id="PS50893"/>
    </source>
</evidence>
<dbReference type="PANTHER" id="PTHR43820:SF4">
    <property type="entry name" value="HIGH-AFFINITY BRANCHED-CHAIN AMINO ACID TRANSPORT ATP-BINDING PROTEIN LIVF"/>
    <property type="match status" value="1"/>
</dbReference>
<evidence type="ECO:0000256" key="3">
    <source>
        <dbReference type="ARBA" id="ARBA00022741"/>
    </source>
</evidence>
<reference evidence="7 8" key="1">
    <citation type="submission" date="2007-07" db="EMBL/GenBank/DDBJ databases">
        <title>Complete sequence of chromosome of Xanthobacter autotrophicus Py2.</title>
        <authorList>
            <consortium name="US DOE Joint Genome Institute"/>
            <person name="Copeland A."/>
            <person name="Lucas S."/>
            <person name="Lapidus A."/>
            <person name="Barry K."/>
            <person name="Glavina del Rio T."/>
            <person name="Hammon N."/>
            <person name="Israni S."/>
            <person name="Dalin E."/>
            <person name="Tice H."/>
            <person name="Pitluck S."/>
            <person name="Sims D."/>
            <person name="Brettin T."/>
            <person name="Bruce D."/>
            <person name="Detter J.C."/>
            <person name="Han C."/>
            <person name="Tapia R."/>
            <person name="Brainard J."/>
            <person name="Schmutz J."/>
            <person name="Larimer F."/>
            <person name="Land M."/>
            <person name="Hauser L."/>
            <person name="Kyrpides N."/>
            <person name="Kim E."/>
            <person name="Ensigns S.A."/>
            <person name="Richardson P."/>
        </authorList>
    </citation>
    <scope>NUCLEOTIDE SEQUENCE [LARGE SCALE GENOMIC DNA]</scope>
    <source>
        <strain evidence="8">ATCC BAA-1158 / Py2</strain>
    </source>
</reference>
<dbReference type="CDD" id="cd03219">
    <property type="entry name" value="ABC_Mj1267_LivG_branched"/>
    <property type="match status" value="1"/>
</dbReference>
<dbReference type="AlphaFoldDB" id="A7IE56"/>
<dbReference type="InterPro" id="IPR027417">
    <property type="entry name" value="P-loop_NTPase"/>
</dbReference>
<dbReference type="eggNOG" id="COG1129">
    <property type="taxonomic scope" value="Bacteria"/>
</dbReference>
<feature type="domain" description="ABC transporter" evidence="6">
    <location>
        <begin position="287"/>
        <end position="533"/>
    </location>
</feature>
<proteinExistence type="inferred from homology"/>
<sequence>MNAKPILSVAGVSVTFGTFPALTEVTFDVAEGELVALIGPNGAGKTTILNVLSGEVPPTAGTVSFRGRPLAGLKPHEVARRGLARTFQAAEPFQHLTVRENVMVGGVPASGLGLIAGLGFRANSLPAARRVASEADAHLERVGLLEKADLPAGLLTAGQRRLLSIARVLATGASMLVLDEPGAGLNESEKTFLGDVILSLWRDGRTVLFVEHDMPLVSRIAQRIMVLDRGHLIADGAPDEVRANPKVIEAYLGRRAPEEPAAAPVAAIVASVAEANSEPVRPAARLLTVRDLNVTYGGLTAVDGVSLHIDEGEVLALVGANGAGKSSLLKAIGRVVNARAVEMSFAGEEIARLPEDAVVARGLCLVPEGRALFGSLTVAENLAAGRYARRRARGFTHLLHQSRAERAVFEARLDMVYQLFPVLKERARQLAGTLSGGQGQMLAIGRALMGEPRLLMLDEPSLGLAPQVIDEIFASIARLKRQGLTILLVEQNIASALAIADRGLVLANGRVAASGTGAELLRDPRITEAYLGTSDSQASGCSAPRMIAV</sequence>
<organism evidence="7 8">
    <name type="scientific">Xanthobacter autotrophicus (strain ATCC BAA-1158 / Py2)</name>
    <dbReference type="NCBI Taxonomy" id="78245"/>
    <lineage>
        <taxon>Bacteria</taxon>
        <taxon>Pseudomonadati</taxon>
        <taxon>Pseudomonadota</taxon>
        <taxon>Alphaproteobacteria</taxon>
        <taxon>Hyphomicrobiales</taxon>
        <taxon>Xanthobacteraceae</taxon>
        <taxon>Xanthobacter</taxon>
    </lineage>
</organism>
<dbReference type="Gene3D" id="3.40.50.300">
    <property type="entry name" value="P-loop containing nucleotide triphosphate hydrolases"/>
    <property type="match status" value="2"/>
</dbReference>
<dbReference type="HOGENOM" id="CLU_000604_92_4_5"/>
<dbReference type="InterPro" id="IPR052156">
    <property type="entry name" value="BCAA_Transport_ATP-bd_LivF"/>
</dbReference>
<evidence type="ECO:0000313" key="7">
    <source>
        <dbReference type="EMBL" id="ABS66299.1"/>
    </source>
</evidence>
<dbReference type="CDD" id="cd03224">
    <property type="entry name" value="ABC_TM1139_LivF_branched"/>
    <property type="match status" value="1"/>
</dbReference>
<dbReference type="KEGG" id="xau:Xaut_1048"/>
<dbReference type="PROSITE" id="PS50893">
    <property type="entry name" value="ABC_TRANSPORTER_2"/>
    <property type="match status" value="2"/>
</dbReference>
<dbReference type="Pfam" id="PF12399">
    <property type="entry name" value="BCA_ABC_TP_C"/>
    <property type="match status" value="1"/>
</dbReference>
<keyword evidence="3" id="KW-0547">Nucleotide-binding</keyword>
<keyword evidence="4" id="KW-0067">ATP-binding</keyword>
<gene>
    <name evidence="7" type="ordered locus">Xaut_1048</name>
</gene>
<keyword evidence="8" id="KW-1185">Reference proteome</keyword>
<dbReference type="GO" id="GO:0016887">
    <property type="term" value="F:ATP hydrolysis activity"/>
    <property type="evidence" value="ECO:0007669"/>
    <property type="project" value="InterPro"/>
</dbReference>
<dbReference type="EMBL" id="CP000781">
    <property type="protein sequence ID" value="ABS66299.1"/>
    <property type="molecule type" value="Genomic_DNA"/>
</dbReference>
<evidence type="ECO:0000256" key="4">
    <source>
        <dbReference type="ARBA" id="ARBA00022840"/>
    </source>
</evidence>
<dbReference type="InterPro" id="IPR003593">
    <property type="entry name" value="AAA+_ATPase"/>
</dbReference>
<evidence type="ECO:0000256" key="1">
    <source>
        <dbReference type="ARBA" id="ARBA00005417"/>
    </source>
</evidence>
<dbReference type="GO" id="GO:0015807">
    <property type="term" value="P:L-amino acid transport"/>
    <property type="evidence" value="ECO:0007669"/>
    <property type="project" value="TreeGrafter"/>
</dbReference>
<dbReference type="PhylomeDB" id="A7IE56"/>
<keyword evidence="5" id="KW-0029">Amino-acid transport</keyword>